<reference evidence="9" key="1">
    <citation type="journal article" date="2017" name="Appl. Environ. Microbiol.">
        <title>Genomic Analysis of Calderihabitans maritimus KKC1, a Thermophilic, Hydrogenogenic, Carboxydotrophic Bacterium Isolated from Marine Sediment.</title>
        <authorList>
            <person name="Omae K."/>
            <person name="Yoneda Y."/>
            <person name="Fukuyama Y."/>
            <person name="Yoshida T."/>
            <person name="Sako Y."/>
        </authorList>
    </citation>
    <scope>NUCLEOTIDE SEQUENCE [LARGE SCALE GENOMIC DNA]</scope>
    <source>
        <strain evidence="9">KKC1</strain>
    </source>
</reference>
<dbReference type="SUPFAM" id="SSF51735">
    <property type="entry name" value="NAD(P)-binding Rossmann-fold domains"/>
    <property type="match status" value="1"/>
</dbReference>
<dbReference type="GO" id="GO:0004325">
    <property type="term" value="F:ferrochelatase activity"/>
    <property type="evidence" value="ECO:0007669"/>
    <property type="project" value="InterPro"/>
</dbReference>
<comment type="catalytic activity">
    <reaction evidence="6">
        <text>precorrin-2 + NAD(+) = sirohydrochlorin + NADH + 2 H(+)</text>
        <dbReference type="Rhea" id="RHEA:15613"/>
        <dbReference type="ChEBI" id="CHEBI:15378"/>
        <dbReference type="ChEBI" id="CHEBI:57540"/>
        <dbReference type="ChEBI" id="CHEBI:57945"/>
        <dbReference type="ChEBI" id="CHEBI:58351"/>
        <dbReference type="ChEBI" id="CHEBI:58827"/>
        <dbReference type="EC" id="1.3.1.76"/>
    </reaction>
</comment>
<keyword evidence="9" id="KW-1185">Reference proteome</keyword>
<evidence type="ECO:0000313" key="9">
    <source>
        <dbReference type="Proteomes" id="UP000197032"/>
    </source>
</evidence>
<keyword evidence="5" id="KW-0627">Porphyrin biosynthesis</keyword>
<dbReference type="InterPro" id="IPR036291">
    <property type="entry name" value="NAD(P)-bd_dom_sf"/>
</dbReference>
<evidence type="ECO:0000256" key="3">
    <source>
        <dbReference type="ARBA" id="ARBA00023002"/>
    </source>
</evidence>
<dbReference type="AlphaFoldDB" id="A0A1Z5HWF1"/>
<dbReference type="NCBIfam" id="TIGR01470">
    <property type="entry name" value="cysG_Nterm"/>
    <property type="match status" value="1"/>
</dbReference>
<dbReference type="GO" id="GO:0043115">
    <property type="term" value="F:precorrin-2 dehydrogenase activity"/>
    <property type="evidence" value="ECO:0007669"/>
    <property type="project" value="UniProtKB-EC"/>
</dbReference>
<dbReference type="Gene3D" id="1.10.8.610">
    <property type="entry name" value="SirC, precorrin-2 dehydrogenase, C-terminal helical domain-like"/>
    <property type="match status" value="1"/>
</dbReference>
<dbReference type="EMBL" id="BDGJ01000164">
    <property type="protein sequence ID" value="GAW93600.1"/>
    <property type="molecule type" value="Genomic_DNA"/>
</dbReference>
<dbReference type="PANTHER" id="PTHR35330:SF1">
    <property type="entry name" value="SIROHEME BIOSYNTHESIS PROTEIN MET8"/>
    <property type="match status" value="1"/>
</dbReference>
<dbReference type="InterPro" id="IPR006367">
    <property type="entry name" value="Sirohaem_synthase_N"/>
</dbReference>
<evidence type="ECO:0000256" key="1">
    <source>
        <dbReference type="ARBA" id="ARBA00005010"/>
    </source>
</evidence>
<evidence type="ECO:0000313" key="8">
    <source>
        <dbReference type="EMBL" id="GAW93600.1"/>
    </source>
</evidence>
<dbReference type="InterPro" id="IPR028161">
    <property type="entry name" value="Met8-like"/>
</dbReference>
<evidence type="ECO:0000256" key="2">
    <source>
        <dbReference type="ARBA" id="ARBA00012400"/>
    </source>
</evidence>
<gene>
    <name evidence="8" type="ORF">KKC1_27290</name>
</gene>
<dbReference type="Pfam" id="PF13241">
    <property type="entry name" value="NAD_binding_7"/>
    <property type="match status" value="1"/>
</dbReference>
<dbReference type="OrthoDB" id="9773765at2"/>
<dbReference type="GO" id="GO:0019354">
    <property type="term" value="P:siroheme biosynthetic process"/>
    <property type="evidence" value="ECO:0007669"/>
    <property type="project" value="UniProtKB-UniPathway"/>
</dbReference>
<dbReference type="SUPFAM" id="SSF75615">
    <property type="entry name" value="Siroheme synthase middle domains-like"/>
    <property type="match status" value="1"/>
</dbReference>
<evidence type="ECO:0000256" key="5">
    <source>
        <dbReference type="ARBA" id="ARBA00023244"/>
    </source>
</evidence>
<keyword evidence="4" id="KW-0520">NAD</keyword>
<sequence>MTSYYPVFFDLSRRPCLVVGGGKVAERKVRDLLRAGAAVTVISPQLTGGLEELARRGAIQYLARPYQAGDVEGYFLVVSATGDKSVNEQVARECHARDIPVNVVDAPALCTFIVPAVLRRGSLAIAVSTGGKSPYLAGKIKKKLEEEFGPEYAELTDLLGEVRDEVLKACQDPLKRKEVFRCLVESDLLELIKQGNKKMIRERISRCLSLR</sequence>
<dbReference type="Pfam" id="PF14824">
    <property type="entry name" value="Sirohm_synth_M"/>
    <property type="match status" value="1"/>
</dbReference>
<dbReference type="UniPathway" id="UPA00262">
    <property type="reaction ID" value="UER00222"/>
</dbReference>
<accession>A0A1Z5HWF1</accession>
<comment type="pathway">
    <text evidence="1">Porphyrin-containing compound metabolism; siroheme biosynthesis; sirohydrochlorin from precorrin-2: step 1/1.</text>
</comment>
<name>A0A1Z5HWF1_9FIRM</name>
<evidence type="ECO:0000259" key="7">
    <source>
        <dbReference type="Pfam" id="PF14824"/>
    </source>
</evidence>
<dbReference type="Gene3D" id="3.40.50.720">
    <property type="entry name" value="NAD(P)-binding Rossmann-like Domain"/>
    <property type="match status" value="1"/>
</dbReference>
<protein>
    <recommendedName>
        <fullName evidence="2">precorrin-2 dehydrogenase</fullName>
        <ecNumber evidence="2">1.3.1.76</ecNumber>
    </recommendedName>
</protein>
<feature type="domain" description="Siroheme synthase central" evidence="7">
    <location>
        <begin position="120"/>
        <end position="146"/>
    </location>
</feature>
<proteinExistence type="predicted"/>
<dbReference type="InterPro" id="IPR042518">
    <property type="entry name" value="SirC_C"/>
</dbReference>
<dbReference type="Proteomes" id="UP000197032">
    <property type="component" value="Unassembled WGS sequence"/>
</dbReference>
<dbReference type="RefSeq" id="WP_088554697.1">
    <property type="nucleotide sequence ID" value="NZ_BDGJ01000164.1"/>
</dbReference>
<organism evidence="8 9">
    <name type="scientific">Calderihabitans maritimus</name>
    <dbReference type="NCBI Taxonomy" id="1246530"/>
    <lineage>
        <taxon>Bacteria</taxon>
        <taxon>Bacillati</taxon>
        <taxon>Bacillota</taxon>
        <taxon>Clostridia</taxon>
        <taxon>Neomoorellales</taxon>
        <taxon>Calderihabitantaceae</taxon>
        <taxon>Calderihabitans</taxon>
    </lineage>
</organism>
<keyword evidence="3" id="KW-0560">Oxidoreductase</keyword>
<comment type="caution">
    <text evidence="8">The sequence shown here is derived from an EMBL/GenBank/DDBJ whole genome shotgun (WGS) entry which is preliminary data.</text>
</comment>
<evidence type="ECO:0000256" key="4">
    <source>
        <dbReference type="ARBA" id="ARBA00023027"/>
    </source>
</evidence>
<dbReference type="InterPro" id="IPR028281">
    <property type="entry name" value="Sirohaem_synthase_central"/>
</dbReference>
<dbReference type="EC" id="1.3.1.76" evidence="2"/>
<dbReference type="PANTHER" id="PTHR35330">
    <property type="entry name" value="SIROHEME BIOSYNTHESIS PROTEIN MET8"/>
    <property type="match status" value="1"/>
</dbReference>
<evidence type="ECO:0000256" key="6">
    <source>
        <dbReference type="ARBA" id="ARBA00047561"/>
    </source>
</evidence>